<dbReference type="AlphaFoldDB" id="A0A0S7C486"/>
<protein>
    <submittedName>
        <fullName evidence="3">Peptidase family C25</fullName>
    </submittedName>
</protein>
<dbReference type="InterPro" id="IPR029031">
    <property type="entry name" value="Gingipain_N_sf"/>
</dbReference>
<evidence type="ECO:0000259" key="2">
    <source>
        <dbReference type="Pfam" id="PF01364"/>
    </source>
</evidence>
<feature type="domain" description="Gingipain" evidence="2">
    <location>
        <begin position="537"/>
        <end position="903"/>
    </location>
</feature>
<keyword evidence="4" id="KW-1185">Reference proteome</keyword>
<keyword evidence="1" id="KW-0732">Signal</keyword>
<dbReference type="InterPro" id="IPR001769">
    <property type="entry name" value="Gingipain"/>
</dbReference>
<dbReference type="PATRIC" id="fig|1678841.3.peg.3582"/>
<dbReference type="STRING" id="1678841.TBC1_12825"/>
<evidence type="ECO:0000313" key="4">
    <source>
        <dbReference type="Proteomes" id="UP000053091"/>
    </source>
</evidence>
<proteinExistence type="predicted"/>
<dbReference type="CDD" id="cd02258">
    <property type="entry name" value="Peptidase_C25_N"/>
    <property type="match status" value="1"/>
</dbReference>
<dbReference type="Gene3D" id="3.40.50.1460">
    <property type="match status" value="1"/>
</dbReference>
<dbReference type="OrthoDB" id="9809780at2"/>
<gene>
    <name evidence="3" type="ORF">TBC1_12825</name>
</gene>
<dbReference type="InterPro" id="IPR029030">
    <property type="entry name" value="Caspase-like_dom_sf"/>
</dbReference>
<evidence type="ECO:0000256" key="1">
    <source>
        <dbReference type="ARBA" id="ARBA00022729"/>
    </source>
</evidence>
<dbReference type="Proteomes" id="UP000053091">
    <property type="component" value="Unassembled WGS sequence"/>
</dbReference>
<dbReference type="GO" id="GO:0006508">
    <property type="term" value="P:proteolysis"/>
    <property type="evidence" value="ECO:0007669"/>
    <property type="project" value="InterPro"/>
</dbReference>
<name>A0A0S7C486_9BACT</name>
<organism evidence="3">
    <name type="scientific">Lentimicrobium saccharophilum</name>
    <dbReference type="NCBI Taxonomy" id="1678841"/>
    <lineage>
        <taxon>Bacteria</taxon>
        <taxon>Pseudomonadati</taxon>
        <taxon>Bacteroidota</taxon>
        <taxon>Bacteroidia</taxon>
        <taxon>Bacteroidales</taxon>
        <taxon>Lentimicrobiaceae</taxon>
        <taxon>Lentimicrobium</taxon>
    </lineage>
</organism>
<dbReference type="Gene3D" id="2.60.40.4070">
    <property type="match status" value="1"/>
</dbReference>
<evidence type="ECO:0000313" key="3">
    <source>
        <dbReference type="EMBL" id="GAP45009.1"/>
    </source>
</evidence>
<dbReference type="EMBL" id="DF968183">
    <property type="protein sequence ID" value="GAP45009.1"/>
    <property type="molecule type" value="Genomic_DNA"/>
</dbReference>
<reference evidence="3" key="1">
    <citation type="journal article" date="2015" name="Genome Announc.">
        <title>Draft Genome Sequence of Bacteroidales Strain TBC1, a Novel Isolate from a Methanogenic Wastewater Treatment System.</title>
        <authorList>
            <person name="Tourlousse D.M."/>
            <person name="Matsuura N."/>
            <person name="Sun L."/>
            <person name="Toyonaga M."/>
            <person name="Kuroda K."/>
            <person name="Ohashi A."/>
            <person name="Cruz R."/>
            <person name="Yamaguchi T."/>
            <person name="Sekiguchi Y."/>
        </authorList>
    </citation>
    <scope>NUCLEOTIDE SEQUENCE [LARGE SCALE GENOMIC DNA]</scope>
    <source>
        <strain evidence="3">TBC1</strain>
    </source>
</reference>
<dbReference type="SUPFAM" id="SSF52129">
    <property type="entry name" value="Caspase-like"/>
    <property type="match status" value="1"/>
</dbReference>
<dbReference type="NCBIfam" id="NF033707">
    <property type="entry name" value="T9SS_sortase"/>
    <property type="match status" value="1"/>
</dbReference>
<dbReference type="Gene3D" id="3.40.50.10390">
    <property type="entry name" value="Gingipain r, domain 1"/>
    <property type="match status" value="1"/>
</dbReference>
<dbReference type="GO" id="GO:0008234">
    <property type="term" value="F:cysteine-type peptidase activity"/>
    <property type="evidence" value="ECO:0007669"/>
    <property type="project" value="InterPro"/>
</dbReference>
<sequence length="1265" mass="140502">MNPIRLVFSAILFLYLIFPQENLSAQYFVKWYMPYAGHPADDNTEHYWLHCESCYNTEETGLPVYSFYAEGHFDVLPELSFTSMQYAELTMAEREAFDQSDSASWSGESDYNATLVYDRGEGRLLINLVPLRRNKLTGVIEKLISFDLKVEGGNERSGMESRQYTASSVLSAGDWYRVAVKKTGIQQLTYDDLSAMGVMVNGLSSSGIRVHGYGGGMLPERAGATRYDDLPEVPVMVIDGGDGKFDPGDYFLFYGQGPLAWKYNIQSGLFEHKPHLYSDESYYFITTGSTPGRRIPEFPQPQTGVPTIVNSFDFYDAYHSDEVNLIKSGKEWFGDIFDLITSRDYTFKSFVPETSRPLQVRLSAAARSTSASFFTLAASDKTFNLFIPSIITDFNTNYARMSTETFEIEHNGSFNGLKINYNKPVNSAIGWLNFIELNAVAMLNFSGGQFAFRKTGLQDVVEYRVTTTTTHDWLWDVTDPLNPGYIQPSVSAGTLTFRALADTLREYILSDASSFLKPVFVEQVANQDLHSMGSADMVILTHPLFAEEAARLAAFHSQHNDFSVIVVQPQAIYNEFSSGAQDISAIRDFMKMLWHRGGEGIKPRFMLLFGDASYDYKDRLAGNTNFIPTFQAPESLHPVTSYATDDFFGCIDDNEGGFSTDIMDIGVGRLVVATPEEARMAVDKIIHYATAAESVHGDWRNMIAFVADDGDGNEHMRQADQIATMIDTTYRKYNIDKIFLDAYPQISTPGGQRAPDATAAINQRLEKGALIVNYTGHGGETGWTHERILEISDINSWTNYDRLPVFMTATCEFSRYDDPLRRSGGELVFLNPRGGGIALFTTARPTFGTPNFNLARNFYNIALKPDGNGMPFLGDLIRISKRVTGSDPNSKKFVLLGDPAMKMAYPKYDVITTEINGRTVNGDADTLRALGEITISGIVADNDRNILAGFNGVVTAIVFDKESQINTFGSDGANSMSFTVRRNIIYKGNVMVEDGRFSLTFIVPRDIGYQFGQGKISYYATNGEQDAAGYYTDIVIGGISNKNLDDYDGPEISIFMNNTDFRPGGFTDENPVMLALLADISGINTIGNGIGHDIVAILDGKTDSPYILNEYYQSDLNTFQSGKVVFPFKNLSPGLHTLRLKTWDVNNNSADASITFYVVSSGEMVIGSFDAYPNPMNDFTRFEFDHNQSGQDLELTLSIFSLSGASVAVLNRTVFADGFRTTAFEWDGRNNQGRPLNPGFYIGRLVVNSATGLQASKSVKISIVR</sequence>
<accession>A0A0S7C486</accession>
<dbReference type="Pfam" id="PF01364">
    <property type="entry name" value="Peptidase_C25"/>
    <property type="match status" value="1"/>
</dbReference>